<dbReference type="SUPFAM" id="SSF55424">
    <property type="entry name" value="FAD/NAD-linked reductases, dimerisation (C-terminal) domain"/>
    <property type="match status" value="1"/>
</dbReference>
<keyword evidence="8" id="KW-1185">Reference proteome</keyword>
<name>A0ABX0QG78_9BACT</name>
<evidence type="ECO:0000259" key="6">
    <source>
        <dbReference type="Pfam" id="PF07992"/>
    </source>
</evidence>
<evidence type="ECO:0000313" key="8">
    <source>
        <dbReference type="Proteomes" id="UP000606008"/>
    </source>
</evidence>
<dbReference type="Gene3D" id="3.30.390.30">
    <property type="match status" value="1"/>
</dbReference>
<evidence type="ECO:0000259" key="5">
    <source>
        <dbReference type="Pfam" id="PF02852"/>
    </source>
</evidence>
<reference evidence="8" key="1">
    <citation type="submission" date="2019-09" db="EMBL/GenBank/DDBJ databases">
        <authorList>
            <person name="Jung D.-H."/>
        </authorList>
    </citation>
    <scope>NUCLEOTIDE SEQUENCE [LARGE SCALE GENOMIC DNA]</scope>
    <source>
        <strain evidence="8">JA-25</strain>
    </source>
</reference>
<dbReference type="PRINTS" id="PR00368">
    <property type="entry name" value="FADPNR"/>
</dbReference>
<dbReference type="PANTHER" id="PTHR43014">
    <property type="entry name" value="MERCURIC REDUCTASE"/>
    <property type="match status" value="1"/>
</dbReference>
<proteinExistence type="inferred from homology"/>
<accession>A0ABX0QG78</accession>
<dbReference type="InterPro" id="IPR036188">
    <property type="entry name" value="FAD/NAD-bd_sf"/>
</dbReference>
<dbReference type="InterPro" id="IPR023753">
    <property type="entry name" value="FAD/NAD-binding_dom"/>
</dbReference>
<dbReference type="PANTHER" id="PTHR43014:SF2">
    <property type="entry name" value="MERCURIC REDUCTASE"/>
    <property type="match status" value="1"/>
</dbReference>
<dbReference type="InterPro" id="IPR001100">
    <property type="entry name" value="Pyr_nuc-diS_OxRdtase"/>
</dbReference>
<keyword evidence="3" id="KW-0285">Flavoprotein</keyword>
<dbReference type="PRINTS" id="PR00411">
    <property type="entry name" value="PNDRDTASEI"/>
</dbReference>
<organism evidence="7 8">
    <name type="scientific">Fibrivirga algicola</name>
    <dbReference type="NCBI Taxonomy" id="2950420"/>
    <lineage>
        <taxon>Bacteria</taxon>
        <taxon>Pseudomonadati</taxon>
        <taxon>Bacteroidota</taxon>
        <taxon>Cytophagia</taxon>
        <taxon>Cytophagales</taxon>
        <taxon>Spirosomataceae</taxon>
        <taxon>Fibrivirga</taxon>
    </lineage>
</organism>
<dbReference type="RefSeq" id="WP_166691568.1">
    <property type="nucleotide sequence ID" value="NZ_WAEL01000002.1"/>
</dbReference>
<dbReference type="InterPro" id="IPR004099">
    <property type="entry name" value="Pyr_nucl-diS_OxRdtase_dimer"/>
</dbReference>
<sequence length="465" mass="50216">MNDSSFEQFDALIIGAGQAGKPLVLALAKKGWRTAIVERSYVGGTCINYGCTPTKTLIASAQMASDARRAVDYGIETGDVQVVFKAIIDRKNRIVEQFREGIEKQFADTENLTFIGGEARFVGTKQLAVSLNDGGERKLTAEHIFIDCGTHPTKPDLPGLDTVPWFTSTTLMDVPELPKHLLILGGGYIGVEFSQLFRRFGSEVTIIERGNQLLSREDEDIAEALTKVLAGEGVQVLTNTSVDKVSKDADGGVRLSLETVDGPIQLTGSHLLVVTGTTPNTATLNLDATGVTTNEHGFIEVNDQLETSQPGIYGLGDIKGGPAFTHISYDDYRVINQNLLEGGNATIKGRSVPYTIFTDPQLGRIGLSEQEARQEGRSIKIATIPMTSVARAIETERTQGLMKVLIDAENDQIIGAAILGVEGGEIMSMLQIAMMGNLPYTRLRDAIFAHPTLAESLNNLFSKVS</sequence>
<evidence type="ECO:0000313" key="7">
    <source>
        <dbReference type="EMBL" id="NID10200.1"/>
    </source>
</evidence>
<evidence type="ECO:0000256" key="1">
    <source>
        <dbReference type="ARBA" id="ARBA00001974"/>
    </source>
</evidence>
<comment type="similarity">
    <text evidence="2">Belongs to the class-I pyridine nucleotide-disulfide oxidoreductase family.</text>
</comment>
<evidence type="ECO:0000256" key="4">
    <source>
        <dbReference type="ARBA" id="ARBA00022827"/>
    </source>
</evidence>
<feature type="domain" description="FAD/NAD(P)-binding" evidence="6">
    <location>
        <begin position="10"/>
        <end position="328"/>
    </location>
</feature>
<keyword evidence="4" id="KW-0274">FAD</keyword>
<evidence type="ECO:0000256" key="2">
    <source>
        <dbReference type="ARBA" id="ARBA00007532"/>
    </source>
</evidence>
<dbReference type="Gene3D" id="3.50.50.60">
    <property type="entry name" value="FAD/NAD(P)-binding domain"/>
    <property type="match status" value="2"/>
</dbReference>
<dbReference type="Proteomes" id="UP000606008">
    <property type="component" value="Unassembled WGS sequence"/>
</dbReference>
<comment type="cofactor">
    <cofactor evidence="1">
        <name>FAD</name>
        <dbReference type="ChEBI" id="CHEBI:57692"/>
    </cofactor>
</comment>
<dbReference type="InterPro" id="IPR016156">
    <property type="entry name" value="FAD/NAD-linked_Rdtase_dimer_sf"/>
</dbReference>
<protein>
    <submittedName>
        <fullName evidence="7">Mercuric reductase</fullName>
    </submittedName>
</protein>
<gene>
    <name evidence="7" type="ORF">F7231_08435</name>
</gene>
<dbReference type="EMBL" id="WAEL01000002">
    <property type="protein sequence ID" value="NID10200.1"/>
    <property type="molecule type" value="Genomic_DNA"/>
</dbReference>
<dbReference type="SUPFAM" id="SSF51905">
    <property type="entry name" value="FAD/NAD(P)-binding domain"/>
    <property type="match status" value="1"/>
</dbReference>
<feature type="domain" description="Pyridine nucleotide-disulphide oxidoreductase dimerisation" evidence="5">
    <location>
        <begin position="352"/>
        <end position="459"/>
    </location>
</feature>
<evidence type="ECO:0000256" key="3">
    <source>
        <dbReference type="ARBA" id="ARBA00022630"/>
    </source>
</evidence>
<comment type="caution">
    <text evidence="7">The sequence shown here is derived from an EMBL/GenBank/DDBJ whole genome shotgun (WGS) entry which is preliminary data.</text>
</comment>
<dbReference type="Pfam" id="PF07992">
    <property type="entry name" value="Pyr_redox_2"/>
    <property type="match status" value="1"/>
</dbReference>
<dbReference type="PIRSF" id="PIRSF000350">
    <property type="entry name" value="Mercury_reductase_MerA"/>
    <property type="match status" value="1"/>
</dbReference>
<reference evidence="8" key="2">
    <citation type="submission" date="2023-07" db="EMBL/GenBank/DDBJ databases">
        <authorList>
            <person name="Jung D.-H."/>
        </authorList>
    </citation>
    <scope>NUCLEOTIDE SEQUENCE [LARGE SCALE GENOMIC DNA]</scope>
    <source>
        <strain evidence="8">JA-25</strain>
    </source>
</reference>
<dbReference type="Pfam" id="PF02852">
    <property type="entry name" value="Pyr_redox_dim"/>
    <property type="match status" value="1"/>
</dbReference>